<gene>
    <name evidence="1" type="ORF">CEPID_10640</name>
</gene>
<dbReference type="EMBL" id="CP011541">
    <property type="protein sequence ID" value="AKK03957.1"/>
    <property type="molecule type" value="Genomic_DNA"/>
</dbReference>
<dbReference type="RefSeq" id="WP_047240882.1">
    <property type="nucleotide sequence ID" value="NZ_CP011541.1"/>
</dbReference>
<dbReference type="Pfam" id="PF03752">
    <property type="entry name" value="ALF"/>
    <property type="match status" value="1"/>
</dbReference>
<dbReference type="Proteomes" id="UP000035368">
    <property type="component" value="Chromosome"/>
</dbReference>
<reference evidence="1 2" key="1">
    <citation type="submission" date="2015-05" db="EMBL/GenBank/DDBJ databases">
        <title>Complete genome sequence of Corynebacterium epidermidicanis DSM 45586, isolated from the skin of a dog suffering from pruritus.</title>
        <authorList>
            <person name="Ruckert C."/>
            <person name="Albersmeier A."/>
            <person name="Winkler A."/>
            <person name="Tauch A."/>
        </authorList>
    </citation>
    <scope>NUCLEOTIDE SEQUENCE [LARGE SCALE GENOMIC DNA]</scope>
    <source>
        <strain evidence="1 2">DSM 45586</strain>
    </source>
</reference>
<keyword evidence="2" id="KW-1185">Reference proteome</keyword>
<dbReference type="OrthoDB" id="4391970at2"/>
<dbReference type="PATRIC" id="fig|1050174.4.peg.2142"/>
<dbReference type="STRING" id="1050174.CEPID_10640"/>
<accession>A0A0G3GYL0</accession>
<dbReference type="AlphaFoldDB" id="A0A0G3GYL0"/>
<dbReference type="InterPro" id="IPR005506">
    <property type="entry name" value="DUF312_ALF"/>
</dbReference>
<protein>
    <submittedName>
        <fullName evidence="1">Putative secreted protein</fullName>
    </submittedName>
</protein>
<evidence type="ECO:0000313" key="1">
    <source>
        <dbReference type="EMBL" id="AKK03957.1"/>
    </source>
</evidence>
<evidence type="ECO:0000313" key="2">
    <source>
        <dbReference type="Proteomes" id="UP000035368"/>
    </source>
</evidence>
<dbReference type="KEGG" id="cei:CEPID_10640"/>
<proteinExistence type="predicted"/>
<sequence>MTTSTCLHHNKSKPWVQILTRILTAITVIALASGASNPAAIAQTDQIRLADKAATMQQAREFALEMLQSTFPASKNAAEAALRGGDKELQAYASVGMDEAKRQDLSQILVTISTLSGKQVQQDAAAALATQDVETMAKFIDSGWQQAQTVDDRATAWDAAKAPEGSSLKAAADQALKDNTAEALSEFASHGADTARAHDARREVYELTRSALPSVAAGASEAIRVGTDTAVTTYLRYGQFVDAAQDMEEMDISALVEVANTQSVKAEEAASVAAQHADGAKRATELSKQATERAKNEAIAADGAQIRAGNAAAAAGQLATQSAASADNAVAAAAEAKQALAQTADALSRAAAAAATARMAANEAAARASAAGLDANMAYQARVAAEQARDAASRAEAAAASMSHAEAAAGYARNASGAAASAAMNADASAAAAEQAAAAAGAGDEAAADARAGAARARVAASRARASANEVDGLVVQISGLVEQTRIAAREAAEHARLSAQAAEEAALHAGHAVDSATQAGINAHMAQTAAEKAIEAMNLAVKTAEVARTAADQRLAQEAEFLKSQARQAREVHDARDNAQALEKQRKQSLITEMQQLGANIPDYRDAEGPVAEQPGAAAAFSGDINQLRQATVAAVLVGGPAVSGAAKTALSGNHDADLRKFAEQGYRAAVSMDERALLDQWWMTDPNEDVRFDSGYYANAADEVVHWFATDEVQNLRKPALIQRTYQLRATGGTGVQAAADKALQANTYDALDTFVNGGGFDKARYEDQLRTAYDLASTGTPEVKAAAEAAVLGDRAGLDEFISIEMYRRGAADAQRSTHDGHINALLQRGFAAAQRAAESASSAQRSYFAARGDAVQATKYAQEAASWSGKAQESANLAAGHVQSAEGSLAFALEQQQRAHTAANQAEADAAQASANADQAASYAAAAHQSANEAASSAASARASAVAAGKDADLAAAAADDAYRMAMEKWHAEQVEIQAANDLKVQAGEQPDQPAGMLETIKEKIGKEALDLILDLIGVTDAINCFKGDIAGCLWTAVNFLPVGKIFKAGKAIGAIRILIGKVPEIKKALEARKIWIADKIEAARSIPACPVNYAAHLGQGSWSFNYAEATSLSPQFSAPRFQFIALKCSIFPPNGKGFRGGHYANLSTSNVRKVPSVEYVSFERHHIIAQSVMRNVRSDLPGDLSEYKGPAIQMLPEDHALTRSFGNYPEAVEYRADQEKLILEGKIDKIYEIEFYHIESLFPGKYTAALNEMLDYALEKGYMKVDFRTTLT</sequence>
<organism evidence="1 2">
    <name type="scientific">Corynebacterium epidermidicanis</name>
    <dbReference type="NCBI Taxonomy" id="1050174"/>
    <lineage>
        <taxon>Bacteria</taxon>
        <taxon>Bacillati</taxon>
        <taxon>Actinomycetota</taxon>
        <taxon>Actinomycetes</taxon>
        <taxon>Mycobacteriales</taxon>
        <taxon>Corynebacteriaceae</taxon>
        <taxon>Corynebacterium</taxon>
    </lineage>
</organism>
<name>A0A0G3GYL0_9CORY</name>